<feature type="transmembrane region" description="Helical" evidence="1">
    <location>
        <begin position="70"/>
        <end position="96"/>
    </location>
</feature>
<accession>A0A812S695</accession>
<feature type="transmembrane region" description="Helical" evidence="1">
    <location>
        <begin position="117"/>
        <end position="136"/>
    </location>
</feature>
<evidence type="ECO:0000313" key="2">
    <source>
        <dbReference type="EMBL" id="CAE7465001.1"/>
    </source>
</evidence>
<comment type="caution">
    <text evidence="2">The sequence shown here is derived from an EMBL/GenBank/DDBJ whole genome shotgun (WGS) entry which is preliminary data.</text>
</comment>
<proteinExistence type="predicted"/>
<sequence length="199" mass="21668">MMPETADVDGDDVPSIANNQSVIGALLLAFTYANDAASIDVEAVCDDLDSCDTVWGSVTVARDVLATYRAMNYICTGLFLSSILFNSVLIHQYAIVPKSEASALTRMLGWRMHLSTWLMSAATIVFSVQVVLQVSLVFKAVVFLPIAVFGLAIFLIVFSAIATPLSVHVRASRKRLYTRDREGFIDGVLLACEHDSDVD</sequence>
<keyword evidence="1" id="KW-0812">Transmembrane</keyword>
<protein>
    <submittedName>
        <fullName evidence="2">Uncharacterized protein</fullName>
    </submittedName>
</protein>
<gene>
    <name evidence="2" type="ORF">SNAT2548_LOCUS25985</name>
</gene>
<evidence type="ECO:0000313" key="3">
    <source>
        <dbReference type="Proteomes" id="UP000604046"/>
    </source>
</evidence>
<dbReference type="Proteomes" id="UP000604046">
    <property type="component" value="Unassembled WGS sequence"/>
</dbReference>
<keyword evidence="1" id="KW-1133">Transmembrane helix</keyword>
<feature type="transmembrane region" description="Helical" evidence="1">
    <location>
        <begin position="142"/>
        <end position="167"/>
    </location>
</feature>
<dbReference type="AlphaFoldDB" id="A0A812S695"/>
<keyword evidence="1" id="KW-0472">Membrane</keyword>
<organism evidence="2 3">
    <name type="scientific">Symbiodinium natans</name>
    <dbReference type="NCBI Taxonomy" id="878477"/>
    <lineage>
        <taxon>Eukaryota</taxon>
        <taxon>Sar</taxon>
        <taxon>Alveolata</taxon>
        <taxon>Dinophyceae</taxon>
        <taxon>Suessiales</taxon>
        <taxon>Symbiodiniaceae</taxon>
        <taxon>Symbiodinium</taxon>
    </lineage>
</organism>
<dbReference type="EMBL" id="CAJNDS010002412">
    <property type="protein sequence ID" value="CAE7465001.1"/>
    <property type="molecule type" value="Genomic_DNA"/>
</dbReference>
<reference evidence="2" key="1">
    <citation type="submission" date="2021-02" db="EMBL/GenBank/DDBJ databases">
        <authorList>
            <person name="Dougan E. K."/>
            <person name="Rhodes N."/>
            <person name="Thang M."/>
            <person name="Chan C."/>
        </authorList>
    </citation>
    <scope>NUCLEOTIDE SEQUENCE</scope>
</reference>
<name>A0A812S695_9DINO</name>
<evidence type="ECO:0000256" key="1">
    <source>
        <dbReference type="SAM" id="Phobius"/>
    </source>
</evidence>
<keyword evidence="3" id="KW-1185">Reference proteome</keyword>